<protein>
    <submittedName>
        <fullName evidence="1">Uncharacterized protein</fullName>
    </submittedName>
</protein>
<reference evidence="1 2" key="1">
    <citation type="submission" date="2019-03" db="EMBL/GenBank/DDBJ databases">
        <title>Genomics of glacier-inhabiting Cryobacterium strains.</title>
        <authorList>
            <person name="Liu Q."/>
            <person name="Xin Y.-H."/>
        </authorList>
    </citation>
    <scope>NUCLEOTIDE SEQUENCE [LARGE SCALE GENOMIC DNA]</scope>
    <source>
        <strain evidence="1 2">Hh14</strain>
    </source>
</reference>
<accession>A0A4R9A5C2</accession>
<dbReference type="Gene3D" id="3.40.630.30">
    <property type="match status" value="1"/>
</dbReference>
<dbReference type="AlphaFoldDB" id="A0A4R9A5C2"/>
<dbReference type="RefSeq" id="WP_134518791.1">
    <property type="nucleotide sequence ID" value="NZ_SOHE01000029.1"/>
</dbReference>
<dbReference type="OrthoDB" id="5083029at2"/>
<proteinExistence type="predicted"/>
<organism evidence="1 2">
    <name type="scientific">Cryobacterium frigoriphilum</name>
    <dbReference type="NCBI Taxonomy" id="1259150"/>
    <lineage>
        <taxon>Bacteria</taxon>
        <taxon>Bacillati</taxon>
        <taxon>Actinomycetota</taxon>
        <taxon>Actinomycetes</taxon>
        <taxon>Micrococcales</taxon>
        <taxon>Microbacteriaceae</taxon>
        <taxon>Cryobacterium</taxon>
    </lineage>
</organism>
<dbReference type="EMBL" id="SOHE01000029">
    <property type="protein sequence ID" value="TFD52280.1"/>
    <property type="molecule type" value="Genomic_DNA"/>
</dbReference>
<sequence length="148" mass="15788">MSDFATLPIDATFVVDLSSTGRRDWPARYQVRDARGSVVGGLEARKVVGNHLEGSYPVGIEDREVRVDAGSSPAAVGAAVHALLTDAARCRRVVLAVPEGQLEALAAAEEAGFRFVVDIDTHQESLSLLVAEPEWVLAQPSAIEEIPL</sequence>
<evidence type="ECO:0000313" key="1">
    <source>
        <dbReference type="EMBL" id="TFD52280.1"/>
    </source>
</evidence>
<gene>
    <name evidence="1" type="ORF">E3T55_06665</name>
</gene>
<evidence type="ECO:0000313" key="2">
    <source>
        <dbReference type="Proteomes" id="UP000297447"/>
    </source>
</evidence>
<name>A0A4R9A5C2_9MICO</name>
<comment type="caution">
    <text evidence="1">The sequence shown here is derived from an EMBL/GenBank/DDBJ whole genome shotgun (WGS) entry which is preliminary data.</text>
</comment>
<keyword evidence="2" id="KW-1185">Reference proteome</keyword>
<dbReference type="Proteomes" id="UP000297447">
    <property type="component" value="Unassembled WGS sequence"/>
</dbReference>